<dbReference type="PANTHER" id="PTHR22961:SF16">
    <property type="entry name" value="SERINE_THREONINE-PROTEIN KINASE 40"/>
    <property type="match status" value="1"/>
</dbReference>
<dbReference type="GO" id="GO:0004674">
    <property type="term" value="F:protein serine/threonine kinase activity"/>
    <property type="evidence" value="ECO:0007669"/>
    <property type="project" value="UniProtKB-KW"/>
</dbReference>
<dbReference type="Pfam" id="PF00069">
    <property type="entry name" value="Pkinase"/>
    <property type="match status" value="1"/>
</dbReference>
<dbReference type="GO" id="GO:0005737">
    <property type="term" value="C:cytoplasm"/>
    <property type="evidence" value="ECO:0007669"/>
    <property type="project" value="UniProtKB-SubCell"/>
</dbReference>
<dbReference type="Proteomes" id="UP000030746">
    <property type="component" value="Unassembled WGS sequence"/>
</dbReference>
<keyword evidence="10" id="KW-0547">Nucleotide-binding</keyword>
<dbReference type="OMA" id="HGIFKDR"/>
<dbReference type="InterPro" id="IPR008271">
    <property type="entry name" value="Ser/Thr_kinase_AS"/>
</dbReference>
<organism evidence="17 18">
    <name type="scientific">Lottia gigantea</name>
    <name type="common">Giant owl limpet</name>
    <dbReference type="NCBI Taxonomy" id="225164"/>
    <lineage>
        <taxon>Eukaryota</taxon>
        <taxon>Metazoa</taxon>
        <taxon>Spiralia</taxon>
        <taxon>Lophotrochozoa</taxon>
        <taxon>Mollusca</taxon>
        <taxon>Gastropoda</taxon>
        <taxon>Patellogastropoda</taxon>
        <taxon>Lottioidea</taxon>
        <taxon>Lottiidae</taxon>
        <taxon>Lottia</taxon>
    </lineage>
</organism>
<evidence type="ECO:0000256" key="8">
    <source>
        <dbReference type="ARBA" id="ARBA00022527"/>
    </source>
</evidence>
<comment type="subcellular location">
    <subcellularLocation>
        <location evidence="3">Cytoplasm</location>
    </subcellularLocation>
    <subcellularLocation>
        <location evidence="2">Nucleus</location>
    </subcellularLocation>
</comment>
<dbReference type="CDD" id="cd13974">
    <property type="entry name" value="STKc_SHIK"/>
    <property type="match status" value="1"/>
</dbReference>
<dbReference type="AlphaFoldDB" id="V4B5Z5"/>
<evidence type="ECO:0000256" key="14">
    <source>
        <dbReference type="ARBA" id="ARBA00047899"/>
    </source>
</evidence>
<feature type="domain" description="Protein kinase" evidence="16">
    <location>
        <begin position="1"/>
        <end position="291"/>
    </location>
</feature>
<dbReference type="OrthoDB" id="410920at2759"/>
<dbReference type="InterPro" id="IPR000719">
    <property type="entry name" value="Prot_kinase_dom"/>
</dbReference>
<dbReference type="Gene3D" id="1.10.510.10">
    <property type="entry name" value="Transferase(Phosphotransferase) domain 1"/>
    <property type="match status" value="1"/>
</dbReference>
<sequence>GPRIGYGPVKSIVQCLAKKEGKDDFYKIKILTLEKPEDETYDDRQGKMLMHTEYSILSLLHNQTGVEHHHGLFKVQEKEVGSDRRQTIVTGKIQRRLCLVLDCLIPHDYSTRTNKYVNLQHHVITERRLSESYAILIFTDIIRVVESLHKKNIVHRDLKLGNMVLDKDAKKIIITNFCLGRHLVSENEMLTDQRGSPAYISPDVLSYKPYLGKPSDMWALGVVLYTLFFGRVPFFDTTPQELFRKIKAVEFTIPNDVPVSENSIMVIRKLLVLDPKTRMTASQVLDAMSVILSTRYRIIVHNSSDFHVVPDIDINKLNKAKSEQGKTVSHNMPFSYNTQYHEHSSNFQQILQTVNSECSASTSTITCRSRRTGPPPIKRLHTDAQPLTPSEIAALHHAIPKV</sequence>
<evidence type="ECO:0000256" key="1">
    <source>
        <dbReference type="ARBA" id="ARBA00003412"/>
    </source>
</evidence>
<proteinExistence type="inferred from homology"/>
<feature type="non-terminal residue" evidence="17">
    <location>
        <position position="1"/>
    </location>
</feature>
<evidence type="ECO:0000256" key="12">
    <source>
        <dbReference type="ARBA" id="ARBA00022840"/>
    </source>
</evidence>
<evidence type="ECO:0000256" key="10">
    <source>
        <dbReference type="ARBA" id="ARBA00022741"/>
    </source>
</evidence>
<accession>V4B5Z5</accession>
<keyword evidence="7" id="KW-0963">Cytoplasm</keyword>
<keyword evidence="12" id="KW-0067">ATP-binding</keyword>
<dbReference type="InterPro" id="IPR024104">
    <property type="entry name" value="Tribbles/Ser_Thr_kinase_40"/>
</dbReference>
<dbReference type="SUPFAM" id="SSF56112">
    <property type="entry name" value="Protein kinase-like (PK-like)"/>
    <property type="match status" value="1"/>
</dbReference>
<reference evidence="17 18" key="1">
    <citation type="journal article" date="2013" name="Nature">
        <title>Insights into bilaterian evolution from three spiralian genomes.</title>
        <authorList>
            <person name="Simakov O."/>
            <person name="Marletaz F."/>
            <person name="Cho S.J."/>
            <person name="Edsinger-Gonzales E."/>
            <person name="Havlak P."/>
            <person name="Hellsten U."/>
            <person name="Kuo D.H."/>
            <person name="Larsson T."/>
            <person name="Lv J."/>
            <person name="Arendt D."/>
            <person name="Savage R."/>
            <person name="Osoegawa K."/>
            <person name="de Jong P."/>
            <person name="Grimwood J."/>
            <person name="Chapman J.A."/>
            <person name="Shapiro H."/>
            <person name="Aerts A."/>
            <person name="Otillar R.P."/>
            <person name="Terry A.Y."/>
            <person name="Boore J.L."/>
            <person name="Grigoriev I.V."/>
            <person name="Lindberg D.R."/>
            <person name="Seaver E.C."/>
            <person name="Weisblat D.A."/>
            <person name="Putnam N.H."/>
            <person name="Rokhsar D.S."/>
        </authorList>
    </citation>
    <scope>NUCLEOTIDE SEQUENCE [LARGE SCALE GENOMIC DNA]</scope>
</reference>
<dbReference type="GO" id="GO:0005634">
    <property type="term" value="C:nucleus"/>
    <property type="evidence" value="ECO:0007669"/>
    <property type="project" value="UniProtKB-SubCell"/>
</dbReference>
<keyword evidence="13" id="KW-0539">Nucleus</keyword>
<evidence type="ECO:0000256" key="3">
    <source>
        <dbReference type="ARBA" id="ARBA00004496"/>
    </source>
</evidence>
<dbReference type="SMART" id="SM00220">
    <property type="entry name" value="S_TKc"/>
    <property type="match status" value="1"/>
</dbReference>
<evidence type="ECO:0000313" key="18">
    <source>
        <dbReference type="Proteomes" id="UP000030746"/>
    </source>
</evidence>
<dbReference type="HOGENOM" id="CLU_035107_0_0_1"/>
<evidence type="ECO:0000256" key="9">
    <source>
        <dbReference type="ARBA" id="ARBA00022679"/>
    </source>
</evidence>
<dbReference type="STRING" id="225164.V4B5Z5"/>
<comment type="catalytic activity">
    <reaction evidence="14">
        <text>L-threonyl-[protein] + ATP = O-phospho-L-threonyl-[protein] + ADP + H(+)</text>
        <dbReference type="Rhea" id="RHEA:46608"/>
        <dbReference type="Rhea" id="RHEA-COMP:11060"/>
        <dbReference type="Rhea" id="RHEA-COMP:11605"/>
        <dbReference type="ChEBI" id="CHEBI:15378"/>
        <dbReference type="ChEBI" id="CHEBI:30013"/>
        <dbReference type="ChEBI" id="CHEBI:30616"/>
        <dbReference type="ChEBI" id="CHEBI:61977"/>
        <dbReference type="ChEBI" id="CHEBI:456216"/>
        <dbReference type="EC" id="2.7.11.1"/>
    </reaction>
</comment>
<dbReference type="InterPro" id="IPR024236">
    <property type="entry name" value="Ser/Thr_kinase_40"/>
</dbReference>
<dbReference type="RefSeq" id="XP_009065078.1">
    <property type="nucleotide sequence ID" value="XM_009066830.1"/>
</dbReference>
<protein>
    <recommendedName>
        <fullName evidence="6">Serine/threonine-protein kinase 40</fullName>
        <ecNumber evidence="5">2.7.11.1</ecNumber>
    </recommendedName>
</protein>
<evidence type="ECO:0000256" key="2">
    <source>
        <dbReference type="ARBA" id="ARBA00004123"/>
    </source>
</evidence>
<evidence type="ECO:0000256" key="7">
    <source>
        <dbReference type="ARBA" id="ARBA00022490"/>
    </source>
</evidence>
<evidence type="ECO:0000313" key="17">
    <source>
        <dbReference type="EMBL" id="ESO83949.1"/>
    </source>
</evidence>
<dbReference type="PROSITE" id="PS50011">
    <property type="entry name" value="PROTEIN_KINASE_DOM"/>
    <property type="match status" value="1"/>
</dbReference>
<dbReference type="CTD" id="20230368"/>
<name>V4B5Z5_LOTGI</name>
<dbReference type="PROSITE" id="PS00108">
    <property type="entry name" value="PROTEIN_KINASE_ST"/>
    <property type="match status" value="1"/>
</dbReference>
<dbReference type="GO" id="GO:0005524">
    <property type="term" value="F:ATP binding"/>
    <property type="evidence" value="ECO:0007669"/>
    <property type="project" value="UniProtKB-KW"/>
</dbReference>
<evidence type="ECO:0000259" key="16">
    <source>
        <dbReference type="PROSITE" id="PS50011"/>
    </source>
</evidence>
<dbReference type="EMBL" id="KB203566">
    <property type="protein sequence ID" value="ESO83949.1"/>
    <property type="molecule type" value="Genomic_DNA"/>
</dbReference>
<evidence type="ECO:0000256" key="5">
    <source>
        <dbReference type="ARBA" id="ARBA00012513"/>
    </source>
</evidence>
<evidence type="ECO:0000256" key="11">
    <source>
        <dbReference type="ARBA" id="ARBA00022777"/>
    </source>
</evidence>
<dbReference type="EC" id="2.7.11.1" evidence="5"/>
<gene>
    <name evidence="17" type="ORF">LOTGIDRAFT_108566</name>
</gene>
<keyword evidence="11" id="KW-0418">Kinase</keyword>
<evidence type="ECO:0000256" key="13">
    <source>
        <dbReference type="ARBA" id="ARBA00023242"/>
    </source>
</evidence>
<evidence type="ECO:0000256" key="6">
    <source>
        <dbReference type="ARBA" id="ARBA00016813"/>
    </source>
</evidence>
<evidence type="ECO:0000256" key="15">
    <source>
        <dbReference type="ARBA" id="ARBA00048679"/>
    </source>
</evidence>
<dbReference type="InterPro" id="IPR011009">
    <property type="entry name" value="Kinase-like_dom_sf"/>
</dbReference>
<keyword evidence="8" id="KW-0723">Serine/threonine-protein kinase</keyword>
<dbReference type="GeneID" id="20230368"/>
<keyword evidence="9" id="KW-0808">Transferase</keyword>
<dbReference type="PANTHER" id="PTHR22961">
    <property type="entry name" value="SER/THR PROTEIN KINASE-TRB"/>
    <property type="match status" value="1"/>
</dbReference>
<comment type="similarity">
    <text evidence="4">Belongs to the protein kinase superfamily. CAMK Ser/Thr protein kinase family.</text>
</comment>
<dbReference type="KEGG" id="lgi:LOTGIDRAFT_108566"/>
<evidence type="ECO:0000256" key="4">
    <source>
        <dbReference type="ARBA" id="ARBA00006692"/>
    </source>
</evidence>
<comment type="function">
    <text evidence="1">May be a negative regulator of NF-kappa-B and p53-mediated gene transcription.</text>
</comment>
<comment type="catalytic activity">
    <reaction evidence="15">
        <text>L-seryl-[protein] + ATP = O-phospho-L-seryl-[protein] + ADP + H(+)</text>
        <dbReference type="Rhea" id="RHEA:17989"/>
        <dbReference type="Rhea" id="RHEA-COMP:9863"/>
        <dbReference type="Rhea" id="RHEA-COMP:11604"/>
        <dbReference type="ChEBI" id="CHEBI:15378"/>
        <dbReference type="ChEBI" id="CHEBI:29999"/>
        <dbReference type="ChEBI" id="CHEBI:30616"/>
        <dbReference type="ChEBI" id="CHEBI:83421"/>
        <dbReference type="ChEBI" id="CHEBI:456216"/>
        <dbReference type="EC" id="2.7.11.1"/>
    </reaction>
</comment>
<keyword evidence="18" id="KW-1185">Reference proteome</keyword>